<feature type="region of interest" description="Disordered" evidence="2">
    <location>
        <begin position="110"/>
        <end position="163"/>
    </location>
</feature>
<dbReference type="PANTHER" id="PTHR35024">
    <property type="entry name" value="HYPOTHETICAL CYTOSOLIC PROTEIN"/>
    <property type="match status" value="1"/>
</dbReference>
<sequence>MFKPGKSRSDAAATDTYIGPGSAFEGRLESDGSIRIEGRVTGSVNSKGDVSIGDTGVVEADITARNIVIAGTVKGNVQATEKLTIKPKGTLTGDILTALLEINEGARYEGTSRMMPAAGAASEQGRDEQGRNGEKKSAQKPDGEKRQEQARAQEQQRQEKRTG</sequence>
<comment type="caution">
    <text evidence="3">The sequence shown here is derived from an EMBL/GenBank/DDBJ whole genome shotgun (WGS) entry which is preliminary data.</text>
</comment>
<dbReference type="InterPro" id="IPR007607">
    <property type="entry name" value="BacA/B"/>
</dbReference>
<protein>
    <submittedName>
        <fullName evidence="3">Integral membrane protein CcmA involved in cell shape determination</fullName>
    </submittedName>
</protein>
<dbReference type="EMBL" id="CAJRAY010000097">
    <property type="protein sequence ID" value="CAG5092730.1"/>
    <property type="molecule type" value="Genomic_DNA"/>
</dbReference>
<organism evidence="3 4">
    <name type="scientific">Thermobacillus xylanilyticus</name>
    <dbReference type="NCBI Taxonomy" id="76633"/>
    <lineage>
        <taxon>Bacteria</taxon>
        <taxon>Bacillati</taxon>
        <taxon>Bacillota</taxon>
        <taxon>Bacilli</taxon>
        <taxon>Bacillales</taxon>
        <taxon>Paenibacillaceae</taxon>
        <taxon>Thermobacillus</taxon>
    </lineage>
</organism>
<dbReference type="RefSeq" id="WP_015253785.1">
    <property type="nucleotide sequence ID" value="NZ_CAJRAY010000097.1"/>
</dbReference>
<accession>A0ABN7S5C9</accession>
<evidence type="ECO:0000256" key="2">
    <source>
        <dbReference type="SAM" id="MobiDB-lite"/>
    </source>
</evidence>
<proteinExistence type="inferred from homology"/>
<dbReference type="Pfam" id="PF04519">
    <property type="entry name" value="Bactofilin"/>
    <property type="match status" value="1"/>
</dbReference>
<comment type="similarity">
    <text evidence="1">Belongs to the bactofilin family.</text>
</comment>
<name>A0ABN7S5C9_THEXY</name>
<dbReference type="Proteomes" id="UP000681526">
    <property type="component" value="Unassembled WGS sequence"/>
</dbReference>
<keyword evidence="4" id="KW-1185">Reference proteome</keyword>
<evidence type="ECO:0000313" key="3">
    <source>
        <dbReference type="EMBL" id="CAG5092730.1"/>
    </source>
</evidence>
<feature type="compositionally biased region" description="Basic and acidic residues" evidence="2">
    <location>
        <begin position="124"/>
        <end position="163"/>
    </location>
</feature>
<evidence type="ECO:0000256" key="1">
    <source>
        <dbReference type="ARBA" id="ARBA00044755"/>
    </source>
</evidence>
<gene>
    <name evidence="3" type="primary">txxe 2688-M1_1348</name>
    <name evidence="3" type="ORF">TXXE_18615</name>
</gene>
<reference evidence="3 4" key="1">
    <citation type="submission" date="2021-04" db="EMBL/GenBank/DDBJ databases">
        <authorList>
            <person name="Rakotoarivonina H."/>
        </authorList>
    </citation>
    <scope>NUCLEOTIDE SEQUENCE [LARGE SCALE GENOMIC DNA]</scope>
    <source>
        <strain evidence="3 4">XE</strain>
    </source>
</reference>
<dbReference type="PANTHER" id="PTHR35024:SF4">
    <property type="entry name" value="POLYMER-FORMING CYTOSKELETAL PROTEIN"/>
    <property type="match status" value="1"/>
</dbReference>
<evidence type="ECO:0000313" key="4">
    <source>
        <dbReference type="Proteomes" id="UP000681526"/>
    </source>
</evidence>